<reference evidence="1 2" key="1">
    <citation type="journal article" date="2014" name="PLoS Genet.">
        <title>Phylogenetically driven sequencing of extremely halophilic archaea reveals strategies for static and dynamic osmo-response.</title>
        <authorList>
            <person name="Becker E.A."/>
            <person name="Seitzer P.M."/>
            <person name="Tritt A."/>
            <person name="Larsen D."/>
            <person name="Krusor M."/>
            <person name="Yao A.I."/>
            <person name="Wu D."/>
            <person name="Madern D."/>
            <person name="Eisen J.A."/>
            <person name="Darling A.E."/>
            <person name="Facciotti M.T."/>
        </authorList>
    </citation>
    <scope>NUCLEOTIDE SEQUENCE [LARGE SCALE GENOMIC DNA]</scope>
    <source>
        <strain evidence="1 2">DSM 18795</strain>
    </source>
</reference>
<comment type="caution">
    <text evidence="1">The sequence shown here is derived from an EMBL/GenBank/DDBJ whole genome shotgun (WGS) entry which is preliminary data.</text>
</comment>
<keyword evidence="2" id="KW-1185">Reference proteome</keyword>
<dbReference type="Proteomes" id="UP000011531">
    <property type="component" value="Unassembled WGS sequence"/>
</dbReference>
<dbReference type="EMBL" id="AOIA01000092">
    <property type="protein sequence ID" value="ELY60852.1"/>
    <property type="molecule type" value="Genomic_DNA"/>
</dbReference>
<protein>
    <submittedName>
        <fullName evidence="1">Uncharacterized protein</fullName>
    </submittedName>
</protein>
<proteinExistence type="predicted"/>
<organism evidence="1 2">
    <name type="scientific">Natronococcus jeotgali DSM 18795</name>
    <dbReference type="NCBI Taxonomy" id="1227498"/>
    <lineage>
        <taxon>Archaea</taxon>
        <taxon>Methanobacteriati</taxon>
        <taxon>Methanobacteriota</taxon>
        <taxon>Stenosarchaea group</taxon>
        <taxon>Halobacteria</taxon>
        <taxon>Halobacteriales</taxon>
        <taxon>Natrialbaceae</taxon>
        <taxon>Natronococcus</taxon>
    </lineage>
</organism>
<accession>L9XGV9</accession>
<name>L9XGV9_9EURY</name>
<dbReference type="AlphaFoldDB" id="L9XGV9"/>
<sequence length="81" mass="9358">MARHFDSPETEVCALLEYDVRGTSLHKRQIECFWGLPPRRFTVPLLSFQETRSLDFLARVIQTRAKPSPRQQIELSARTAG</sequence>
<evidence type="ECO:0000313" key="1">
    <source>
        <dbReference type="EMBL" id="ELY60852.1"/>
    </source>
</evidence>
<evidence type="ECO:0000313" key="2">
    <source>
        <dbReference type="Proteomes" id="UP000011531"/>
    </source>
</evidence>
<gene>
    <name evidence="1" type="ORF">C492_10140</name>
</gene>